<reference evidence="1" key="1">
    <citation type="submission" date="2021-10" db="EMBL/GenBank/DDBJ databases">
        <authorList>
            <person name="Piombo E."/>
        </authorList>
    </citation>
    <scope>NUCLEOTIDE SEQUENCE</scope>
</reference>
<gene>
    <name evidence="1" type="ORF">CRHIZ90672A_00002658</name>
</gene>
<dbReference type="Pfam" id="PF12239">
    <property type="entry name" value="DUF3605"/>
    <property type="match status" value="1"/>
</dbReference>
<protein>
    <recommendedName>
        <fullName evidence="3">N-acetylglucosamine-induced protein 1</fullName>
    </recommendedName>
</protein>
<dbReference type="InterPro" id="IPR022036">
    <property type="entry name" value="DUF3605"/>
</dbReference>
<evidence type="ECO:0000313" key="1">
    <source>
        <dbReference type="EMBL" id="CAH0026558.1"/>
    </source>
</evidence>
<dbReference type="EMBL" id="CABFNQ020000725">
    <property type="protein sequence ID" value="CAH0026558.1"/>
    <property type="molecule type" value="Genomic_DNA"/>
</dbReference>
<evidence type="ECO:0000313" key="2">
    <source>
        <dbReference type="Proteomes" id="UP000696573"/>
    </source>
</evidence>
<dbReference type="GO" id="GO:0006044">
    <property type="term" value="P:N-acetylglucosamine metabolic process"/>
    <property type="evidence" value="ECO:0007669"/>
    <property type="project" value="TreeGrafter"/>
</dbReference>
<name>A0A9N9YJV6_9HYPO</name>
<sequence>MTLKGCVRVPYWNMNVPDKDHTEACPNYLLNLSDKDVGILSTPDSQYEIQTWDQVCQFVDEMTLAHFQRLPSDLRRYRAYMHQLIQRYGSVTNFMLRERLQWEEPVKPKGVPFEFQEDYKILHNDWPYGIDNRIVHLVVWTKFVFQDDPATGRLNSEGQEQIGKFVYETFSRHLKEGHVRWFRNWTSLKSVHSVEHIHIMLFDPDPDFVRQVTSGDLPLTPKSDVKAPGQSLRG</sequence>
<dbReference type="AlphaFoldDB" id="A0A9N9YJV6"/>
<dbReference type="Proteomes" id="UP000696573">
    <property type="component" value="Unassembled WGS sequence"/>
</dbReference>
<dbReference type="PANTHER" id="PTHR35020">
    <property type="entry name" value="N-ACETYLGLUCOSAMINE-INDUCED PROTEIN 1"/>
    <property type="match status" value="1"/>
</dbReference>
<proteinExistence type="predicted"/>
<accession>A0A9N9YJV6</accession>
<keyword evidence="2" id="KW-1185">Reference proteome</keyword>
<evidence type="ECO:0008006" key="3">
    <source>
        <dbReference type="Google" id="ProtNLM"/>
    </source>
</evidence>
<dbReference type="OrthoDB" id="10053431at2759"/>
<dbReference type="GO" id="GO:0005737">
    <property type="term" value="C:cytoplasm"/>
    <property type="evidence" value="ECO:0007669"/>
    <property type="project" value="TreeGrafter"/>
</dbReference>
<comment type="caution">
    <text evidence="1">The sequence shown here is derived from an EMBL/GenBank/DDBJ whole genome shotgun (WGS) entry which is preliminary data.</text>
</comment>
<organism evidence="1 2">
    <name type="scientific">Clonostachys rhizophaga</name>
    <dbReference type="NCBI Taxonomy" id="160324"/>
    <lineage>
        <taxon>Eukaryota</taxon>
        <taxon>Fungi</taxon>
        <taxon>Dikarya</taxon>
        <taxon>Ascomycota</taxon>
        <taxon>Pezizomycotina</taxon>
        <taxon>Sordariomycetes</taxon>
        <taxon>Hypocreomycetidae</taxon>
        <taxon>Hypocreales</taxon>
        <taxon>Bionectriaceae</taxon>
        <taxon>Clonostachys</taxon>
    </lineage>
</organism>
<dbReference type="PANTHER" id="PTHR35020:SF4">
    <property type="entry name" value="N-ACETYLGLUCOSAMINE-INDUCED PROTEIN 1"/>
    <property type="match status" value="1"/>
</dbReference>